<protein>
    <submittedName>
        <fullName evidence="2 4">Uncharacterized protein</fullName>
    </submittedName>
</protein>
<dbReference type="EMBL" id="UZAM01010981">
    <property type="protein sequence ID" value="VDP14439.1"/>
    <property type="molecule type" value="Genomic_DNA"/>
</dbReference>
<reference evidence="2 3" key="2">
    <citation type="submission" date="2018-11" db="EMBL/GenBank/DDBJ databases">
        <authorList>
            <consortium name="Pathogen Informatics"/>
        </authorList>
    </citation>
    <scope>NUCLEOTIDE SEQUENCE [LARGE SCALE GENOMIC DNA]</scope>
</reference>
<name>A0A183IW35_9BILA</name>
<evidence type="ECO:0000256" key="1">
    <source>
        <dbReference type="ARBA" id="ARBA00007936"/>
    </source>
</evidence>
<evidence type="ECO:0000313" key="3">
    <source>
        <dbReference type="Proteomes" id="UP000270296"/>
    </source>
</evidence>
<dbReference type="InterPro" id="IPR002209">
    <property type="entry name" value="Fibroblast_GF_fam"/>
</dbReference>
<keyword evidence="3" id="KW-1185">Reference proteome</keyword>
<proteinExistence type="inferred from homology"/>
<dbReference type="Gene3D" id="2.80.10.50">
    <property type="match status" value="1"/>
</dbReference>
<dbReference type="Pfam" id="PF00167">
    <property type="entry name" value="FGF"/>
    <property type="match status" value="1"/>
</dbReference>
<reference evidence="4" key="1">
    <citation type="submission" date="2016-06" db="UniProtKB">
        <authorList>
            <consortium name="WormBaseParasite"/>
        </authorList>
    </citation>
    <scope>IDENTIFICATION</scope>
</reference>
<dbReference type="Proteomes" id="UP000270296">
    <property type="component" value="Unassembled WGS sequence"/>
</dbReference>
<dbReference type="InterPro" id="IPR008996">
    <property type="entry name" value="IL1/FGF"/>
</dbReference>
<dbReference type="OrthoDB" id="6158176at2759"/>
<organism evidence="4">
    <name type="scientific">Soboliphyme baturini</name>
    <dbReference type="NCBI Taxonomy" id="241478"/>
    <lineage>
        <taxon>Eukaryota</taxon>
        <taxon>Metazoa</taxon>
        <taxon>Ecdysozoa</taxon>
        <taxon>Nematoda</taxon>
        <taxon>Enoplea</taxon>
        <taxon>Dorylaimia</taxon>
        <taxon>Dioctophymatida</taxon>
        <taxon>Dioctophymatoidea</taxon>
        <taxon>Soboliphymatidae</taxon>
        <taxon>Soboliphyme</taxon>
    </lineage>
</organism>
<evidence type="ECO:0000313" key="2">
    <source>
        <dbReference type="EMBL" id="VDP14439.1"/>
    </source>
</evidence>
<dbReference type="SUPFAM" id="SSF50353">
    <property type="entry name" value="Cytokine"/>
    <property type="match status" value="1"/>
</dbReference>
<dbReference type="SMART" id="SM00442">
    <property type="entry name" value="FGF"/>
    <property type="match status" value="1"/>
</dbReference>
<dbReference type="GO" id="GO:0008083">
    <property type="term" value="F:growth factor activity"/>
    <property type="evidence" value="ECO:0007669"/>
    <property type="project" value="InterPro"/>
</dbReference>
<sequence length="135" mass="16386">MEHADMLFATNHTTDCIFMEKMLENYYNTYTSCKYSRRKRKWFVALNKRGRPRRGNRSRNKQKYAQFLVLHLDDEEYNGRRRKFFSNSPFGLNSFTQKWRNRKLPWNSNTHVSESRTYQLQRLKQTAHGSRDGHA</sequence>
<evidence type="ECO:0000313" key="4">
    <source>
        <dbReference type="WBParaSite" id="SBAD_0000812501-mRNA-1"/>
    </source>
</evidence>
<gene>
    <name evidence="2" type="ORF">SBAD_LOCUS7832</name>
</gene>
<dbReference type="PANTHER" id="PTHR11486">
    <property type="entry name" value="FIBROBLAST GROWTH FACTOR"/>
    <property type="match status" value="1"/>
</dbReference>
<dbReference type="AlphaFoldDB" id="A0A183IW35"/>
<accession>A0A183IW35</accession>
<comment type="similarity">
    <text evidence="1">Belongs to the heparin-binding growth factors family.</text>
</comment>
<dbReference type="WBParaSite" id="SBAD_0000812501-mRNA-1">
    <property type="protein sequence ID" value="SBAD_0000812501-mRNA-1"/>
    <property type="gene ID" value="SBAD_0000812501"/>
</dbReference>